<organism evidence="1 2">
    <name type="scientific">Rhabditophanes sp. KR3021</name>
    <dbReference type="NCBI Taxonomy" id="114890"/>
    <lineage>
        <taxon>Eukaryota</taxon>
        <taxon>Metazoa</taxon>
        <taxon>Ecdysozoa</taxon>
        <taxon>Nematoda</taxon>
        <taxon>Chromadorea</taxon>
        <taxon>Rhabditida</taxon>
        <taxon>Tylenchina</taxon>
        <taxon>Panagrolaimomorpha</taxon>
        <taxon>Strongyloidoidea</taxon>
        <taxon>Alloionematidae</taxon>
        <taxon>Rhabditophanes</taxon>
    </lineage>
</organism>
<accession>A0AC35TZK2</accession>
<name>A0AC35TZK2_9BILA</name>
<sequence length="503" mass="56879">MKFFNIITNDYSSESNFRIEHFGNKSVSIFKKSTNSDAFAKHVAHLKTCQGDLRPFYVMNMGLINELVDVWTTTLPRVQPFYAVNSNNNNILLKLLASSPIMGFYANSKQTVDDILEVVDPSRIIYGNPLLTANSINIAAKHNIPTMTFSSERDLNKIQRQYPEAQLLLEVNVLGEVSSSDPNAFLGADLDEIPSILTAVYRSNMKLVGFSFNLGFDRQTPSAYFQSLKYICQLFEMSEDFGINTVNMISIGSGFSSVNIHNFKQIGDGINAALETYFPTSKFPHIHITARPGKFFSSSAFSLITNVISKKVVDASLITNDGYHASHPAFVYQTNEGYYGSFGCRTTSSISPQCTPLFGNNNEEEKEFYGTILGPTECRLDIVQELCRFRQMDIGDWLLWNEMGAYTFNNNNDDSFDIDDQEKQQSRDPSIFYFSNEEEWECLFIREQKELLQIKCECGFFESDSNTTSLMGSIENINSITTHDEDMMEDLKELFDPMGSVFA</sequence>
<evidence type="ECO:0000313" key="2">
    <source>
        <dbReference type="WBParaSite" id="RSKR_0000636300.1"/>
    </source>
</evidence>
<evidence type="ECO:0000313" key="1">
    <source>
        <dbReference type="Proteomes" id="UP000095286"/>
    </source>
</evidence>
<protein>
    <submittedName>
        <fullName evidence="2">Ornithine decarboxylase</fullName>
    </submittedName>
</protein>
<reference evidence="2" key="1">
    <citation type="submission" date="2016-11" db="UniProtKB">
        <authorList>
            <consortium name="WormBaseParasite"/>
        </authorList>
    </citation>
    <scope>IDENTIFICATION</scope>
    <source>
        <strain evidence="2">KR3021</strain>
    </source>
</reference>
<proteinExistence type="predicted"/>
<dbReference type="WBParaSite" id="RSKR_0000636300.1">
    <property type="protein sequence ID" value="RSKR_0000636300.1"/>
    <property type="gene ID" value="RSKR_0000636300"/>
</dbReference>
<dbReference type="Proteomes" id="UP000095286">
    <property type="component" value="Unplaced"/>
</dbReference>